<dbReference type="InParanoid" id="A0A0H2QZK1"/>
<dbReference type="OrthoDB" id="3270460at2759"/>
<proteinExistence type="predicted"/>
<dbReference type="AlphaFoldDB" id="A0A0H2QZK1"/>
<gene>
    <name evidence="1" type="ORF">SCHPADRAFT_911400</name>
</gene>
<protein>
    <submittedName>
        <fullName evidence="1">Uncharacterized protein</fullName>
    </submittedName>
</protein>
<organism evidence="1 2">
    <name type="scientific">Schizopora paradoxa</name>
    <dbReference type="NCBI Taxonomy" id="27342"/>
    <lineage>
        <taxon>Eukaryota</taxon>
        <taxon>Fungi</taxon>
        <taxon>Dikarya</taxon>
        <taxon>Basidiomycota</taxon>
        <taxon>Agaricomycotina</taxon>
        <taxon>Agaricomycetes</taxon>
        <taxon>Hymenochaetales</taxon>
        <taxon>Schizoporaceae</taxon>
        <taxon>Schizopora</taxon>
    </lineage>
</organism>
<reference evidence="1 2" key="1">
    <citation type="submission" date="2015-04" db="EMBL/GenBank/DDBJ databases">
        <title>Complete genome sequence of Schizopora paradoxa KUC8140, a cosmopolitan wood degrader in East Asia.</title>
        <authorList>
            <consortium name="DOE Joint Genome Institute"/>
            <person name="Min B."/>
            <person name="Park H."/>
            <person name="Jang Y."/>
            <person name="Kim J.-J."/>
            <person name="Kim K.H."/>
            <person name="Pangilinan J."/>
            <person name="Lipzen A."/>
            <person name="Riley R."/>
            <person name="Grigoriev I.V."/>
            <person name="Spatafora J.W."/>
            <person name="Choi I.-G."/>
        </authorList>
    </citation>
    <scope>NUCLEOTIDE SEQUENCE [LARGE SCALE GENOMIC DNA]</scope>
    <source>
        <strain evidence="1 2">KUC8140</strain>
    </source>
</reference>
<keyword evidence="2" id="KW-1185">Reference proteome</keyword>
<sequence>MFPIILLRSRHLPEKKVEGINAAIAQPRIAVKPPALHPNKNTRNSRDASGSTALWARTTCLIRFTTRFSNAIRADADGETNLRETLQMRGIDVNASLLRQIHFMTRAQYHHAAGNFFAVDRVPKHVEWGSEKFFNELTLGDKRIHVWIVGTVTVSQLYDHEHQVNPLTASIEIDPISRSTLPKVKELLQRICDAPPISIHSRGGKDVICISKSMVDSSFESLDVRPFTHIFDARAGFNSETKSDRNRVPNTQIAIGDLVLVEAIVTRQCASSLPSLLYDLAFDEIRNTYRASFTLIDVLLLATKCKPRQNSLSSISSWFANGKTR</sequence>
<dbReference type="EMBL" id="KQ086417">
    <property type="protein sequence ID" value="KLO04854.1"/>
    <property type="molecule type" value="Genomic_DNA"/>
</dbReference>
<evidence type="ECO:0000313" key="2">
    <source>
        <dbReference type="Proteomes" id="UP000053477"/>
    </source>
</evidence>
<name>A0A0H2QZK1_9AGAM</name>
<dbReference type="Proteomes" id="UP000053477">
    <property type="component" value="Unassembled WGS sequence"/>
</dbReference>
<accession>A0A0H2QZK1</accession>
<evidence type="ECO:0000313" key="1">
    <source>
        <dbReference type="EMBL" id="KLO04854.1"/>
    </source>
</evidence>